<evidence type="ECO:0000313" key="1">
    <source>
        <dbReference type="EMBL" id="KUF18893.1"/>
    </source>
</evidence>
<proteinExistence type="predicted"/>
<comment type="caution">
    <text evidence="1">The sequence shown here is derived from an EMBL/GenBank/DDBJ whole genome shotgun (WGS) entry which is preliminary data.</text>
</comment>
<keyword evidence="2" id="KW-1185">Reference proteome</keyword>
<dbReference type="Proteomes" id="UP000054804">
    <property type="component" value="Unassembled WGS sequence"/>
</dbReference>
<reference evidence="1 2" key="1">
    <citation type="submission" date="2015-12" db="EMBL/GenBank/DDBJ databases">
        <title>Draft genome sequence of Streptomyces silvensis ATCC 53525, a producer of novel hormone antagonists.</title>
        <authorList>
            <person name="Johnston C.W."/>
            <person name="Li Y."/>
            <person name="Magarvey N.A."/>
        </authorList>
    </citation>
    <scope>NUCLEOTIDE SEQUENCE [LARGE SCALE GENOMIC DNA]</scope>
    <source>
        <strain evidence="1 2">ATCC 53525</strain>
    </source>
</reference>
<dbReference type="STRING" id="1765722.AT728_07645"/>
<name>A0A0W7X7V5_9ACTN</name>
<sequence>MDTIAVALGVGETLQGEQHQPLTEHGAIGALGEGPAVTGRRQGGRLAETQVPQNAVEGVGPARQHHVATARDELVGGHRQRCRRTGARGVHGAVGTVEVEAIGDPTRYDVAQQPGESRLLPRHVMPGDAVAHPLCGGLVHTALAQRLEPHRPLRPCRHVARQLQHPGTHHHTDLLPLQALQVPAGRVHQGVLRGHQGQQLRGVR</sequence>
<protein>
    <submittedName>
        <fullName evidence="1">Uncharacterized protein</fullName>
    </submittedName>
</protein>
<evidence type="ECO:0000313" key="2">
    <source>
        <dbReference type="Proteomes" id="UP000054804"/>
    </source>
</evidence>
<gene>
    <name evidence="1" type="ORF">AT728_07645</name>
</gene>
<dbReference type="EMBL" id="LOCL01000029">
    <property type="protein sequence ID" value="KUF18893.1"/>
    <property type="molecule type" value="Genomic_DNA"/>
</dbReference>
<dbReference type="AlphaFoldDB" id="A0A0W7X7V5"/>
<organism evidence="1 2">
    <name type="scientific">Streptomyces silvensis</name>
    <dbReference type="NCBI Taxonomy" id="1765722"/>
    <lineage>
        <taxon>Bacteria</taxon>
        <taxon>Bacillati</taxon>
        <taxon>Actinomycetota</taxon>
        <taxon>Actinomycetes</taxon>
        <taxon>Kitasatosporales</taxon>
        <taxon>Streptomycetaceae</taxon>
        <taxon>Streptomyces</taxon>
    </lineage>
</organism>
<accession>A0A0W7X7V5</accession>